<evidence type="ECO:0000313" key="1">
    <source>
        <dbReference type="EMBL" id="KAH7965643.1"/>
    </source>
</evidence>
<reference evidence="1" key="1">
    <citation type="submission" date="2020-05" db="EMBL/GenBank/DDBJ databases">
        <title>Large-scale comparative analyses of tick genomes elucidate their genetic diversity and vector capacities.</title>
        <authorList>
            <person name="Jia N."/>
            <person name="Wang J."/>
            <person name="Shi W."/>
            <person name="Du L."/>
            <person name="Sun Y."/>
            <person name="Zhan W."/>
            <person name="Jiang J."/>
            <person name="Wang Q."/>
            <person name="Zhang B."/>
            <person name="Ji P."/>
            <person name="Sakyi L.B."/>
            <person name="Cui X."/>
            <person name="Yuan T."/>
            <person name="Jiang B."/>
            <person name="Yang W."/>
            <person name="Lam T.T.-Y."/>
            <person name="Chang Q."/>
            <person name="Ding S."/>
            <person name="Wang X."/>
            <person name="Zhu J."/>
            <person name="Ruan X."/>
            <person name="Zhao L."/>
            <person name="Wei J."/>
            <person name="Que T."/>
            <person name="Du C."/>
            <person name="Cheng J."/>
            <person name="Dai P."/>
            <person name="Han X."/>
            <person name="Huang E."/>
            <person name="Gao Y."/>
            <person name="Liu J."/>
            <person name="Shao H."/>
            <person name="Ye R."/>
            <person name="Li L."/>
            <person name="Wei W."/>
            <person name="Wang X."/>
            <person name="Wang C."/>
            <person name="Yang T."/>
            <person name="Huo Q."/>
            <person name="Li W."/>
            <person name="Guo W."/>
            <person name="Chen H."/>
            <person name="Zhou L."/>
            <person name="Ni X."/>
            <person name="Tian J."/>
            <person name="Zhou Y."/>
            <person name="Sheng Y."/>
            <person name="Liu T."/>
            <person name="Pan Y."/>
            <person name="Xia L."/>
            <person name="Li J."/>
            <person name="Zhao F."/>
            <person name="Cao W."/>
        </authorList>
    </citation>
    <scope>NUCLEOTIDE SEQUENCE</scope>
    <source>
        <strain evidence="1">Dsil-2018</strain>
    </source>
</reference>
<comment type="caution">
    <text evidence="1">The sequence shown here is derived from an EMBL/GenBank/DDBJ whole genome shotgun (WGS) entry which is preliminary data.</text>
</comment>
<accession>A0ACB8DCD1</accession>
<keyword evidence="2" id="KW-1185">Reference proteome</keyword>
<organism evidence="1 2">
    <name type="scientific">Dermacentor silvarum</name>
    <name type="common">Tick</name>
    <dbReference type="NCBI Taxonomy" id="543639"/>
    <lineage>
        <taxon>Eukaryota</taxon>
        <taxon>Metazoa</taxon>
        <taxon>Ecdysozoa</taxon>
        <taxon>Arthropoda</taxon>
        <taxon>Chelicerata</taxon>
        <taxon>Arachnida</taxon>
        <taxon>Acari</taxon>
        <taxon>Parasitiformes</taxon>
        <taxon>Ixodida</taxon>
        <taxon>Ixodoidea</taxon>
        <taxon>Ixodidae</taxon>
        <taxon>Rhipicephalinae</taxon>
        <taxon>Dermacentor</taxon>
    </lineage>
</organism>
<protein>
    <submittedName>
        <fullName evidence="1">Uncharacterized protein</fullName>
    </submittedName>
</protein>
<proteinExistence type="predicted"/>
<dbReference type="Proteomes" id="UP000821865">
    <property type="component" value="Chromosome 2"/>
</dbReference>
<gene>
    <name evidence="1" type="ORF">HPB49_009191</name>
</gene>
<dbReference type="EMBL" id="CM023471">
    <property type="protein sequence ID" value="KAH7965643.1"/>
    <property type="molecule type" value="Genomic_DNA"/>
</dbReference>
<name>A0ACB8DCD1_DERSI</name>
<evidence type="ECO:0000313" key="2">
    <source>
        <dbReference type="Proteomes" id="UP000821865"/>
    </source>
</evidence>
<sequence length="156" mass="17000">MSGPRLRVPRGPADRLPAPKDARASGDLAMLLLIDVKGAFDGLPHAVVQQALDLLGIGGNLRRFLSLFLNDRTLRVRQAYHKGQSVVSPFLFNLALARLPAALPTDPHYKVECSIYADDIALWVRRPPQSSRHVRLALQRALDTTAAYLGSIGLSG</sequence>